<dbReference type="Pfam" id="PF06568">
    <property type="entry name" value="YjiS-like"/>
    <property type="match status" value="1"/>
</dbReference>
<keyword evidence="3" id="KW-1185">Reference proteome</keyword>
<dbReference type="Proteomes" id="UP000199125">
    <property type="component" value="Unassembled WGS sequence"/>
</dbReference>
<evidence type="ECO:0000259" key="1">
    <source>
        <dbReference type="Pfam" id="PF06568"/>
    </source>
</evidence>
<sequence length="64" mass="7158">MSAIDTIRAIPATRPAGIFETIAATLRHWAEVRATRNELERLTDRELSDIGLTRGEIERVARGI</sequence>
<dbReference type="STRING" id="65735.SAMN04488075_1881"/>
<dbReference type="AlphaFoldDB" id="A0A1H6M9X1"/>
<feature type="domain" description="YjiS-like" evidence="1">
    <location>
        <begin position="22"/>
        <end position="58"/>
    </location>
</feature>
<proteinExistence type="predicted"/>
<gene>
    <name evidence="2" type="ORF">SAMN04488075_1881</name>
</gene>
<protein>
    <submittedName>
        <fullName evidence="2">Uncharacterized conserved protein YjiS, DUF1127 family</fullName>
    </submittedName>
</protein>
<organism evidence="2 3">
    <name type="scientific">Paracoccus alkenifer</name>
    <dbReference type="NCBI Taxonomy" id="65735"/>
    <lineage>
        <taxon>Bacteria</taxon>
        <taxon>Pseudomonadati</taxon>
        <taxon>Pseudomonadota</taxon>
        <taxon>Alphaproteobacteria</taxon>
        <taxon>Rhodobacterales</taxon>
        <taxon>Paracoccaceae</taxon>
        <taxon>Paracoccus</taxon>
    </lineage>
</organism>
<accession>A0A1H6M9X1</accession>
<evidence type="ECO:0000313" key="3">
    <source>
        <dbReference type="Proteomes" id="UP000199125"/>
    </source>
</evidence>
<dbReference type="RefSeq" id="WP_090847735.1">
    <property type="nucleotide sequence ID" value="NZ_FNXG01000003.1"/>
</dbReference>
<reference evidence="3" key="1">
    <citation type="submission" date="2016-10" db="EMBL/GenBank/DDBJ databases">
        <authorList>
            <person name="Varghese N."/>
            <person name="Submissions S."/>
        </authorList>
    </citation>
    <scope>NUCLEOTIDE SEQUENCE [LARGE SCALE GENOMIC DNA]</scope>
    <source>
        <strain evidence="3">DSM 11593</strain>
    </source>
</reference>
<name>A0A1H6M9X1_9RHOB</name>
<dbReference type="EMBL" id="FNXG01000003">
    <property type="protein sequence ID" value="SEH95790.1"/>
    <property type="molecule type" value="Genomic_DNA"/>
</dbReference>
<dbReference type="InterPro" id="IPR009506">
    <property type="entry name" value="YjiS-like"/>
</dbReference>
<dbReference type="OrthoDB" id="8116725at2"/>
<evidence type="ECO:0000313" key="2">
    <source>
        <dbReference type="EMBL" id="SEH95790.1"/>
    </source>
</evidence>